<proteinExistence type="predicted"/>
<evidence type="ECO:0000313" key="2">
    <source>
        <dbReference type="Proteomes" id="UP000252519"/>
    </source>
</evidence>
<dbReference type="EMBL" id="JOJR01000003">
    <property type="protein sequence ID" value="RCN53078.1"/>
    <property type="molecule type" value="Genomic_DNA"/>
</dbReference>
<gene>
    <name evidence="1" type="ORF">ANCCAN_00627</name>
</gene>
<organism evidence="1 2">
    <name type="scientific">Ancylostoma caninum</name>
    <name type="common">Dog hookworm</name>
    <dbReference type="NCBI Taxonomy" id="29170"/>
    <lineage>
        <taxon>Eukaryota</taxon>
        <taxon>Metazoa</taxon>
        <taxon>Ecdysozoa</taxon>
        <taxon>Nematoda</taxon>
        <taxon>Chromadorea</taxon>
        <taxon>Rhabditida</taxon>
        <taxon>Rhabditina</taxon>
        <taxon>Rhabditomorpha</taxon>
        <taxon>Strongyloidea</taxon>
        <taxon>Ancylostomatidae</taxon>
        <taxon>Ancylostomatinae</taxon>
        <taxon>Ancylostoma</taxon>
    </lineage>
</organism>
<protein>
    <submittedName>
        <fullName evidence="1">Uncharacterized protein</fullName>
    </submittedName>
</protein>
<dbReference type="Proteomes" id="UP000252519">
    <property type="component" value="Unassembled WGS sequence"/>
</dbReference>
<keyword evidence="2" id="KW-1185">Reference proteome</keyword>
<dbReference type="OrthoDB" id="10577332at2759"/>
<sequence length="135" mass="15488">MRIAHQEMAAYEEPTGLFTVDRLTVYDNEGNVVATVHYLLNNTDSAPLLLSAEKYDDLLQTCKELAEEKMVNSTEALVGNVKYKKLRVGKILSIFGKNKDKVKRLRRGWKWVNRMEDLKDALSPLGRKNTEETEE</sequence>
<evidence type="ECO:0000313" key="1">
    <source>
        <dbReference type="EMBL" id="RCN53078.1"/>
    </source>
</evidence>
<accession>A0A368HBK7</accession>
<name>A0A368HBK7_ANCCA</name>
<comment type="caution">
    <text evidence="1">The sequence shown here is derived from an EMBL/GenBank/DDBJ whole genome shotgun (WGS) entry which is preliminary data.</text>
</comment>
<dbReference type="AlphaFoldDB" id="A0A368HBK7"/>
<reference evidence="1 2" key="1">
    <citation type="submission" date="2014-10" db="EMBL/GenBank/DDBJ databases">
        <title>Draft genome of the hookworm Ancylostoma caninum.</title>
        <authorList>
            <person name="Mitreva M."/>
        </authorList>
    </citation>
    <scope>NUCLEOTIDE SEQUENCE [LARGE SCALE GENOMIC DNA]</scope>
    <source>
        <strain evidence="1 2">Baltimore</strain>
    </source>
</reference>